<feature type="compositionally biased region" description="Polar residues" evidence="8">
    <location>
        <begin position="634"/>
        <end position="648"/>
    </location>
</feature>
<dbReference type="GO" id="GO:0030322">
    <property type="term" value="P:stabilization of membrane potential"/>
    <property type="evidence" value="ECO:0007669"/>
    <property type="project" value="TreeGrafter"/>
</dbReference>
<dbReference type="GO" id="GO:0005886">
    <property type="term" value="C:plasma membrane"/>
    <property type="evidence" value="ECO:0007669"/>
    <property type="project" value="TreeGrafter"/>
</dbReference>
<feature type="domain" description="Potassium channel" evidence="10">
    <location>
        <begin position="386"/>
        <end position="462"/>
    </location>
</feature>
<feature type="transmembrane region" description="Helical" evidence="9">
    <location>
        <begin position="81"/>
        <end position="104"/>
    </location>
</feature>
<dbReference type="STRING" id="93625.A0A409W0A4"/>
<evidence type="ECO:0000313" key="11">
    <source>
        <dbReference type="EMBL" id="PPQ71947.1"/>
    </source>
</evidence>
<evidence type="ECO:0000256" key="3">
    <source>
        <dbReference type="ARBA" id="ARBA00022692"/>
    </source>
</evidence>
<feature type="transmembrane region" description="Helical" evidence="9">
    <location>
        <begin position="254"/>
        <end position="277"/>
    </location>
</feature>
<feature type="transmembrane region" description="Helical" evidence="9">
    <location>
        <begin position="116"/>
        <end position="134"/>
    </location>
</feature>
<sequence>AKSRVEERHDVKKKKKKFKTHNDDKEDSSIYQPTLWWFSSTAFPLFAGTFGPIANLFSVCALVQTWRVSIFDGSRVPDPPWLIALNACSLVFALAANVILLLNFARRIPYNIAQPLTITFWYLASLFLLLPICLSHDERIDPTTIIVAYSQSYYYALISCILYFCVSTLLLVSTLGSTVFHAYRPSFSTLTGPQRTLMLQTISFTLYLSLGAGVFAKIEGWSFADGVYWADYTLLTIGIGSDFPPTTTLGRMLLIPYAAFGITLIGLVVSSVRGLVLERAKTKVARRHLGKEREKWKENIKRRQRLAQVQDSQASLSKIQRWRVRWNERQLMRLPHQFAKAVPDNMKRRHQQGPWHRAEFELMRYIEENTESAERYAALTMSFLIILVVWVGGSLIFWSCEHKSQSMTYIESLYFTYTTLLTIGYGDFYPISSAGKPFFVVWSLISVPAMTVLISNMGDTVVKWVQDVTVWASKWTILPERDSSAIPIISRKRKHKSHGPHHGQNSRQRSQPGESSKTPIEDSQLDEKGSNNTSSRLEHDIEHLGQNVEGFEQEEGRGGSLAARLAHEISHLAKDLRSKPPKKYTWEEWERWLEMLGERERQRGSGDEPKSTGAQSTSKLPHAPAPEILIPTSLGDSRSQSKADTTPSAVEDMDLEKLEVPSHSQLSLHPGPTADSANDTGDSAVSDHDWCWTWLDDQGPLFSELTETEWVIEKLCFRMEEVLEDEIREARASTRNSTTEEN</sequence>
<feature type="region of interest" description="Disordered" evidence="8">
    <location>
        <begin position="1"/>
        <end position="27"/>
    </location>
</feature>
<evidence type="ECO:0000256" key="4">
    <source>
        <dbReference type="ARBA" id="ARBA00022989"/>
    </source>
</evidence>
<keyword evidence="2" id="KW-0813">Transport</keyword>
<dbReference type="Gene3D" id="1.10.287.70">
    <property type="match status" value="2"/>
</dbReference>
<dbReference type="GO" id="GO:0022841">
    <property type="term" value="F:potassium ion leak channel activity"/>
    <property type="evidence" value="ECO:0007669"/>
    <property type="project" value="TreeGrafter"/>
</dbReference>
<dbReference type="EMBL" id="NHYD01003841">
    <property type="protein sequence ID" value="PPQ71947.1"/>
    <property type="molecule type" value="Genomic_DNA"/>
</dbReference>
<dbReference type="OrthoDB" id="297496at2759"/>
<comment type="subcellular location">
    <subcellularLocation>
        <location evidence="1">Membrane</location>
        <topology evidence="1">Multi-pass membrane protein</topology>
    </subcellularLocation>
</comment>
<keyword evidence="6 9" id="KW-0472">Membrane</keyword>
<evidence type="ECO:0000313" key="12">
    <source>
        <dbReference type="Proteomes" id="UP000283269"/>
    </source>
</evidence>
<reference evidence="11 12" key="1">
    <citation type="journal article" date="2018" name="Evol. Lett.">
        <title>Horizontal gene cluster transfer increased hallucinogenic mushroom diversity.</title>
        <authorList>
            <person name="Reynolds H.T."/>
            <person name="Vijayakumar V."/>
            <person name="Gluck-Thaler E."/>
            <person name="Korotkin H.B."/>
            <person name="Matheny P.B."/>
            <person name="Slot J.C."/>
        </authorList>
    </citation>
    <scope>NUCLEOTIDE SEQUENCE [LARGE SCALE GENOMIC DNA]</scope>
    <source>
        <strain evidence="11 12">2631</strain>
    </source>
</reference>
<evidence type="ECO:0000256" key="1">
    <source>
        <dbReference type="ARBA" id="ARBA00004141"/>
    </source>
</evidence>
<feature type="transmembrane region" description="Helical" evidence="9">
    <location>
        <begin position="35"/>
        <end position="66"/>
    </location>
</feature>
<dbReference type="Proteomes" id="UP000283269">
    <property type="component" value="Unassembled WGS sequence"/>
</dbReference>
<feature type="transmembrane region" description="Helical" evidence="9">
    <location>
        <begin position="197"/>
        <end position="216"/>
    </location>
</feature>
<organism evidence="11 12">
    <name type="scientific">Psilocybe cyanescens</name>
    <dbReference type="NCBI Taxonomy" id="93625"/>
    <lineage>
        <taxon>Eukaryota</taxon>
        <taxon>Fungi</taxon>
        <taxon>Dikarya</taxon>
        <taxon>Basidiomycota</taxon>
        <taxon>Agaricomycotina</taxon>
        <taxon>Agaricomycetes</taxon>
        <taxon>Agaricomycetidae</taxon>
        <taxon>Agaricales</taxon>
        <taxon>Agaricineae</taxon>
        <taxon>Strophariaceae</taxon>
        <taxon>Psilocybe</taxon>
    </lineage>
</organism>
<proteinExistence type="predicted"/>
<evidence type="ECO:0000256" key="7">
    <source>
        <dbReference type="ARBA" id="ARBA00023303"/>
    </source>
</evidence>
<feature type="compositionally biased region" description="Polar residues" evidence="8">
    <location>
        <begin position="503"/>
        <end position="518"/>
    </location>
</feature>
<feature type="non-terminal residue" evidence="11">
    <location>
        <position position="1"/>
    </location>
</feature>
<dbReference type="Pfam" id="PF07885">
    <property type="entry name" value="Ion_trans_2"/>
    <property type="match status" value="2"/>
</dbReference>
<feature type="compositionally biased region" description="Basic residues" evidence="8">
    <location>
        <begin position="491"/>
        <end position="501"/>
    </location>
</feature>
<dbReference type="PANTHER" id="PTHR11003">
    <property type="entry name" value="POTASSIUM CHANNEL, SUBFAMILY K"/>
    <property type="match status" value="1"/>
</dbReference>
<feature type="transmembrane region" description="Helical" evidence="9">
    <location>
        <begin position="154"/>
        <end position="176"/>
    </location>
</feature>
<keyword evidence="3 9" id="KW-0812">Transmembrane</keyword>
<gene>
    <name evidence="11" type="ORF">CVT25_002825</name>
</gene>
<dbReference type="PANTHER" id="PTHR11003:SF342">
    <property type="entry name" value="OUTWARD-RECTIFIER POTASSIUM CHANNEL TOK1"/>
    <property type="match status" value="1"/>
</dbReference>
<name>A0A409W0A4_PSICY</name>
<dbReference type="GO" id="GO:0015271">
    <property type="term" value="F:outward rectifier potassium channel activity"/>
    <property type="evidence" value="ECO:0007669"/>
    <property type="project" value="TreeGrafter"/>
</dbReference>
<evidence type="ECO:0000256" key="6">
    <source>
        <dbReference type="ARBA" id="ARBA00023136"/>
    </source>
</evidence>
<keyword evidence="12" id="KW-1185">Reference proteome</keyword>
<comment type="caution">
    <text evidence="11">The sequence shown here is derived from an EMBL/GenBank/DDBJ whole genome shotgun (WGS) entry which is preliminary data.</text>
</comment>
<feature type="transmembrane region" description="Helical" evidence="9">
    <location>
        <begin position="376"/>
        <end position="398"/>
    </location>
</feature>
<dbReference type="InterPro" id="IPR003280">
    <property type="entry name" value="2pore_dom_K_chnl"/>
</dbReference>
<dbReference type="AlphaFoldDB" id="A0A409W0A4"/>
<feature type="region of interest" description="Disordered" evidence="8">
    <location>
        <begin position="491"/>
        <end position="536"/>
    </location>
</feature>
<evidence type="ECO:0000256" key="5">
    <source>
        <dbReference type="ARBA" id="ARBA00023065"/>
    </source>
</evidence>
<keyword evidence="4 9" id="KW-1133">Transmembrane helix</keyword>
<evidence type="ECO:0000256" key="8">
    <source>
        <dbReference type="SAM" id="MobiDB-lite"/>
    </source>
</evidence>
<keyword evidence="5" id="KW-0406">Ion transport</keyword>
<dbReference type="InterPro" id="IPR013099">
    <property type="entry name" value="K_chnl_dom"/>
</dbReference>
<evidence type="ECO:0000256" key="2">
    <source>
        <dbReference type="ARBA" id="ARBA00022448"/>
    </source>
</evidence>
<evidence type="ECO:0000256" key="9">
    <source>
        <dbReference type="SAM" id="Phobius"/>
    </source>
</evidence>
<feature type="compositionally biased region" description="Basic and acidic residues" evidence="8">
    <location>
        <begin position="1"/>
        <end position="10"/>
    </location>
</feature>
<feature type="domain" description="Potassium channel" evidence="10">
    <location>
        <begin position="205"/>
        <end position="273"/>
    </location>
</feature>
<dbReference type="InParanoid" id="A0A409W0A4"/>
<evidence type="ECO:0000259" key="10">
    <source>
        <dbReference type="Pfam" id="PF07885"/>
    </source>
</evidence>
<feature type="compositionally biased region" description="Basic and acidic residues" evidence="8">
    <location>
        <begin position="599"/>
        <end position="610"/>
    </location>
</feature>
<dbReference type="SUPFAM" id="SSF81324">
    <property type="entry name" value="Voltage-gated potassium channels"/>
    <property type="match status" value="2"/>
</dbReference>
<feature type="region of interest" description="Disordered" evidence="8">
    <location>
        <begin position="599"/>
        <end position="683"/>
    </location>
</feature>
<keyword evidence="7" id="KW-0407">Ion channel</keyword>
<protein>
    <recommendedName>
        <fullName evidence="10">Potassium channel domain-containing protein</fullName>
    </recommendedName>
</protein>
<accession>A0A409W0A4</accession>